<dbReference type="FunFam" id="3.40.50.720:FF:000178">
    <property type="entry name" value="Saccharopine dehydrogenase-like oxidoreductase"/>
    <property type="match status" value="1"/>
</dbReference>
<dbReference type="Gene3D" id="3.40.50.720">
    <property type="entry name" value="NAD(P)-binding Rossmann-like Domain"/>
    <property type="match status" value="1"/>
</dbReference>
<evidence type="ECO:0000256" key="1">
    <source>
        <dbReference type="ARBA" id="ARBA00038048"/>
    </source>
</evidence>
<organism evidence="4 5">
    <name type="scientific">Euphydryas editha</name>
    <name type="common">Edith's checkerspot</name>
    <dbReference type="NCBI Taxonomy" id="104508"/>
    <lineage>
        <taxon>Eukaryota</taxon>
        <taxon>Metazoa</taxon>
        <taxon>Ecdysozoa</taxon>
        <taxon>Arthropoda</taxon>
        <taxon>Hexapoda</taxon>
        <taxon>Insecta</taxon>
        <taxon>Pterygota</taxon>
        <taxon>Neoptera</taxon>
        <taxon>Endopterygota</taxon>
        <taxon>Lepidoptera</taxon>
        <taxon>Glossata</taxon>
        <taxon>Ditrysia</taxon>
        <taxon>Papilionoidea</taxon>
        <taxon>Nymphalidae</taxon>
        <taxon>Nymphalinae</taxon>
        <taxon>Euphydryas</taxon>
    </lineage>
</organism>
<gene>
    <name evidence="4" type="ORF">EEDITHA_LOCUS1669</name>
</gene>
<reference evidence="4" key="1">
    <citation type="submission" date="2022-03" db="EMBL/GenBank/DDBJ databases">
        <authorList>
            <person name="Tunstrom K."/>
        </authorList>
    </citation>
    <scope>NUCLEOTIDE SEQUENCE</scope>
</reference>
<evidence type="ECO:0000313" key="5">
    <source>
        <dbReference type="Proteomes" id="UP001153954"/>
    </source>
</evidence>
<dbReference type="GO" id="GO:0009247">
    <property type="term" value="P:glycolipid biosynthetic process"/>
    <property type="evidence" value="ECO:0007669"/>
    <property type="project" value="TreeGrafter"/>
</dbReference>
<keyword evidence="5" id="KW-1185">Reference proteome</keyword>
<comment type="caution">
    <text evidence="4">The sequence shown here is derived from an EMBL/GenBank/DDBJ whole genome shotgun (WGS) entry which is preliminary data.</text>
</comment>
<dbReference type="InterPro" id="IPR005097">
    <property type="entry name" value="Sacchrp_dh_NADP-bd"/>
</dbReference>
<dbReference type="GO" id="GO:0005811">
    <property type="term" value="C:lipid droplet"/>
    <property type="evidence" value="ECO:0007669"/>
    <property type="project" value="TreeGrafter"/>
</dbReference>
<name>A0AAU9TIE4_EUPED</name>
<dbReference type="EMBL" id="CAKOGL010000004">
    <property type="protein sequence ID" value="CAH2085164.1"/>
    <property type="molecule type" value="Genomic_DNA"/>
</dbReference>
<feature type="domain" description="Saccharopine dehydrogenase NADP binding" evidence="3">
    <location>
        <begin position="9"/>
        <end position="144"/>
    </location>
</feature>
<dbReference type="PANTHER" id="PTHR12286">
    <property type="entry name" value="SACCHAROPINE DEHYDROGENASE-LIKE OXIDOREDUCTASE"/>
    <property type="match status" value="1"/>
</dbReference>
<dbReference type="Proteomes" id="UP001153954">
    <property type="component" value="Unassembled WGS sequence"/>
</dbReference>
<comment type="similarity">
    <text evidence="1">Belongs to the saccharopine dehydrogenase family.</text>
</comment>
<dbReference type="InterPro" id="IPR036291">
    <property type="entry name" value="NAD(P)-bd_dom_sf"/>
</dbReference>
<dbReference type="InterPro" id="IPR051276">
    <property type="entry name" value="Saccharopine_DH-like_oxidrdct"/>
</dbReference>
<evidence type="ECO:0000256" key="2">
    <source>
        <dbReference type="SAM" id="Phobius"/>
    </source>
</evidence>
<dbReference type="SUPFAM" id="SSF51735">
    <property type="entry name" value="NAD(P)-binding Rossmann-fold domains"/>
    <property type="match status" value="1"/>
</dbReference>
<dbReference type="GO" id="GO:0005886">
    <property type="term" value="C:plasma membrane"/>
    <property type="evidence" value="ECO:0007669"/>
    <property type="project" value="TreeGrafter"/>
</dbReference>
<evidence type="ECO:0000259" key="3">
    <source>
        <dbReference type="Pfam" id="PF03435"/>
    </source>
</evidence>
<keyword evidence="2" id="KW-0472">Membrane</keyword>
<proteinExistence type="inferred from homology"/>
<dbReference type="Pfam" id="PF03435">
    <property type="entry name" value="Sacchrp_dh_NADP"/>
    <property type="match status" value="1"/>
</dbReference>
<dbReference type="AlphaFoldDB" id="A0AAU9TIE4"/>
<dbReference type="GO" id="GO:0005739">
    <property type="term" value="C:mitochondrion"/>
    <property type="evidence" value="ECO:0007669"/>
    <property type="project" value="TreeGrafter"/>
</dbReference>
<feature type="transmembrane region" description="Helical" evidence="2">
    <location>
        <begin position="272"/>
        <end position="295"/>
    </location>
</feature>
<keyword evidence="2" id="KW-0812">Transmembrane</keyword>
<evidence type="ECO:0000313" key="4">
    <source>
        <dbReference type="EMBL" id="CAH2085164.1"/>
    </source>
</evidence>
<dbReference type="PANTHER" id="PTHR12286:SF5">
    <property type="entry name" value="SACCHAROPINE DEHYDROGENASE-LIKE OXIDOREDUCTASE"/>
    <property type="match status" value="1"/>
</dbReference>
<keyword evidence="2" id="KW-1133">Transmembrane helix</keyword>
<protein>
    <recommendedName>
        <fullName evidence="3">Saccharopine dehydrogenase NADP binding domain-containing protein</fullName>
    </recommendedName>
</protein>
<sequence>MPASDRFDVVIFGASGFTGKRVVQELARIGRNYTDITWAVAGRSRNKLKTVLEEVSKKTGDDLSNITIIADVNVEDEASVKDMCSQSKVLINCCGPFMKFGEVVVAAAVESKTHYLDVSGEAQFIELLEEKYDKSAREAGIFIINACGLSSIPADLGVLFLEQNFGGTLNSVESYLITYFPPRMMNEVRRSGIVRYSSWESLINSMASVPLKKMRQQQSPNIVPELKQRCLLHKNLNKWCLPFPGADNFVINRTQRHLFSLDGKRPVQYKSYLTFPGFFTALGTIIGCIFLFILCKIPCTKRLLLNYPRLCSFGLVTYGDPKEGAMDESRFQYEMLGSGWNEGSDLRKTPDKKVVARISVTGLDPAYTGTATAIIFSAITILRERDKMPVTSGVMTGGVAFRKTSILKHLQENNIKFEIVKNSE</sequence>
<accession>A0AAU9TIE4</accession>